<reference evidence="13" key="1">
    <citation type="submission" date="2016-10" db="EMBL/GenBank/DDBJ databases">
        <authorList>
            <person name="Varghese N."/>
            <person name="Submissions S."/>
        </authorList>
    </citation>
    <scope>NUCLEOTIDE SEQUENCE [LARGE SCALE GENOMIC DNA]</scope>
    <source>
        <strain evidence="13">DSM 22703</strain>
    </source>
</reference>
<keyword evidence="5" id="KW-0997">Cell inner membrane</keyword>
<evidence type="ECO:0000256" key="7">
    <source>
        <dbReference type="ARBA" id="ARBA00022927"/>
    </source>
</evidence>
<evidence type="ECO:0000256" key="2">
    <source>
        <dbReference type="ARBA" id="ARBA00006555"/>
    </source>
</evidence>
<dbReference type="GO" id="GO:0098797">
    <property type="term" value="C:plasma membrane protein complex"/>
    <property type="evidence" value="ECO:0007669"/>
    <property type="project" value="TreeGrafter"/>
</dbReference>
<gene>
    <name evidence="12" type="ORF">SAMN03080617_02488</name>
</gene>
<keyword evidence="6" id="KW-0812">Transmembrane</keyword>
<feature type="domain" description="TonB C-terminal" evidence="11">
    <location>
        <begin position="49"/>
        <end position="140"/>
    </location>
</feature>
<dbReference type="RefSeq" id="WP_092730412.1">
    <property type="nucleotide sequence ID" value="NZ_FMXE01000016.1"/>
</dbReference>
<dbReference type="GO" id="GO:0015031">
    <property type="term" value="P:protein transport"/>
    <property type="evidence" value="ECO:0007669"/>
    <property type="project" value="UniProtKB-KW"/>
</dbReference>
<dbReference type="EMBL" id="FMXE01000016">
    <property type="protein sequence ID" value="SDA81001.1"/>
    <property type="molecule type" value="Genomic_DNA"/>
</dbReference>
<evidence type="ECO:0000256" key="5">
    <source>
        <dbReference type="ARBA" id="ARBA00022519"/>
    </source>
</evidence>
<accession>A0A1G5YE26</accession>
<name>A0A1G5YE26_9BACT</name>
<evidence type="ECO:0000256" key="8">
    <source>
        <dbReference type="ARBA" id="ARBA00022989"/>
    </source>
</evidence>
<dbReference type="Gene3D" id="3.30.1150.10">
    <property type="match status" value="1"/>
</dbReference>
<dbReference type="GO" id="GO:0031992">
    <property type="term" value="F:energy transducer activity"/>
    <property type="evidence" value="ECO:0007669"/>
    <property type="project" value="TreeGrafter"/>
</dbReference>
<keyword evidence="13" id="KW-1185">Reference proteome</keyword>
<evidence type="ECO:0000259" key="11">
    <source>
        <dbReference type="PROSITE" id="PS52015"/>
    </source>
</evidence>
<dbReference type="InterPro" id="IPR051045">
    <property type="entry name" value="TonB-dependent_transducer"/>
</dbReference>
<dbReference type="PANTHER" id="PTHR33446:SF2">
    <property type="entry name" value="PROTEIN TONB"/>
    <property type="match status" value="1"/>
</dbReference>
<feature type="chain" id="PRO_5011534325" evidence="10">
    <location>
        <begin position="21"/>
        <end position="140"/>
    </location>
</feature>
<evidence type="ECO:0000256" key="10">
    <source>
        <dbReference type="SAM" id="SignalP"/>
    </source>
</evidence>
<evidence type="ECO:0000256" key="6">
    <source>
        <dbReference type="ARBA" id="ARBA00022692"/>
    </source>
</evidence>
<feature type="signal peptide" evidence="10">
    <location>
        <begin position="1"/>
        <end position="20"/>
    </location>
</feature>
<keyword evidence="10" id="KW-0732">Signal</keyword>
<dbReference type="STRING" id="279824.SAMN03080617_02488"/>
<dbReference type="InterPro" id="IPR037682">
    <property type="entry name" value="TonB_C"/>
</dbReference>
<dbReference type="Pfam" id="PF03544">
    <property type="entry name" value="TonB_C"/>
    <property type="match status" value="1"/>
</dbReference>
<dbReference type="SUPFAM" id="SSF74653">
    <property type="entry name" value="TolA/TonB C-terminal domain"/>
    <property type="match status" value="1"/>
</dbReference>
<proteinExistence type="inferred from homology"/>
<dbReference type="Proteomes" id="UP000198756">
    <property type="component" value="Unassembled WGS sequence"/>
</dbReference>
<dbReference type="GO" id="GO:0055085">
    <property type="term" value="P:transmembrane transport"/>
    <property type="evidence" value="ECO:0007669"/>
    <property type="project" value="InterPro"/>
</dbReference>
<dbReference type="InterPro" id="IPR006260">
    <property type="entry name" value="TonB/TolA_C"/>
</dbReference>
<evidence type="ECO:0000313" key="12">
    <source>
        <dbReference type="EMBL" id="SDA81001.1"/>
    </source>
</evidence>
<evidence type="ECO:0000256" key="3">
    <source>
        <dbReference type="ARBA" id="ARBA00022448"/>
    </source>
</evidence>
<dbReference type="PROSITE" id="PS52015">
    <property type="entry name" value="TONB_CTD"/>
    <property type="match status" value="1"/>
</dbReference>
<organism evidence="12 13">
    <name type="scientific">Algoriphagus alkaliphilus</name>
    <dbReference type="NCBI Taxonomy" id="279824"/>
    <lineage>
        <taxon>Bacteria</taxon>
        <taxon>Pseudomonadati</taxon>
        <taxon>Bacteroidota</taxon>
        <taxon>Cytophagia</taxon>
        <taxon>Cytophagales</taxon>
        <taxon>Cyclobacteriaceae</taxon>
        <taxon>Algoriphagus</taxon>
    </lineage>
</organism>
<sequence>MKTTLTIIALVFLTSFSAFSQMENLTARNGSDSSSIVPFRDMELPSFVGGQEAFISYIKMGIEYPKLPFKQGVEGTVLVNFRISKHGKILNPYVSKSVHPDLDERALELVKNMPDWIPASQNGNPREVGYQIPIRFALRD</sequence>
<keyword evidence="8" id="KW-1133">Transmembrane helix</keyword>
<keyword evidence="7" id="KW-0653">Protein transport</keyword>
<dbReference type="NCBIfam" id="TIGR01352">
    <property type="entry name" value="tonB_Cterm"/>
    <property type="match status" value="1"/>
</dbReference>
<comment type="subcellular location">
    <subcellularLocation>
        <location evidence="1">Cell inner membrane</location>
        <topology evidence="1">Single-pass membrane protein</topology>
        <orientation evidence="1">Periplasmic side</orientation>
    </subcellularLocation>
</comment>
<evidence type="ECO:0000256" key="4">
    <source>
        <dbReference type="ARBA" id="ARBA00022475"/>
    </source>
</evidence>
<dbReference type="PANTHER" id="PTHR33446">
    <property type="entry name" value="PROTEIN TONB-RELATED"/>
    <property type="match status" value="1"/>
</dbReference>
<keyword evidence="9" id="KW-0472">Membrane</keyword>
<keyword evidence="4" id="KW-1003">Cell membrane</keyword>
<evidence type="ECO:0000256" key="9">
    <source>
        <dbReference type="ARBA" id="ARBA00023136"/>
    </source>
</evidence>
<keyword evidence="3" id="KW-0813">Transport</keyword>
<dbReference type="AlphaFoldDB" id="A0A1G5YE26"/>
<evidence type="ECO:0000313" key="13">
    <source>
        <dbReference type="Proteomes" id="UP000198756"/>
    </source>
</evidence>
<protein>
    <submittedName>
        <fullName evidence="12">Protein TonB</fullName>
    </submittedName>
</protein>
<evidence type="ECO:0000256" key="1">
    <source>
        <dbReference type="ARBA" id="ARBA00004383"/>
    </source>
</evidence>
<comment type="similarity">
    <text evidence="2">Belongs to the TonB family.</text>
</comment>
<dbReference type="OrthoDB" id="9812355at2"/>